<feature type="transmembrane region" description="Helical" evidence="5">
    <location>
        <begin position="171"/>
        <end position="190"/>
    </location>
</feature>
<dbReference type="GO" id="GO:0016020">
    <property type="term" value="C:membrane"/>
    <property type="evidence" value="ECO:0007669"/>
    <property type="project" value="UniProtKB-SubCell"/>
</dbReference>
<protein>
    <submittedName>
        <fullName evidence="7">MFS transporter</fullName>
    </submittedName>
</protein>
<dbReference type="SUPFAM" id="SSF103473">
    <property type="entry name" value="MFS general substrate transporter"/>
    <property type="match status" value="1"/>
</dbReference>
<dbReference type="PROSITE" id="PS50850">
    <property type="entry name" value="MFS"/>
    <property type="match status" value="1"/>
</dbReference>
<evidence type="ECO:0000256" key="3">
    <source>
        <dbReference type="ARBA" id="ARBA00022989"/>
    </source>
</evidence>
<dbReference type="Pfam" id="PF07690">
    <property type="entry name" value="MFS_1"/>
    <property type="match status" value="1"/>
</dbReference>
<dbReference type="CDD" id="cd17489">
    <property type="entry name" value="MFS_YfcJ_like"/>
    <property type="match status" value="1"/>
</dbReference>
<feature type="transmembrane region" description="Helical" evidence="5">
    <location>
        <begin position="142"/>
        <end position="165"/>
    </location>
</feature>
<evidence type="ECO:0000259" key="6">
    <source>
        <dbReference type="PROSITE" id="PS50850"/>
    </source>
</evidence>
<feature type="transmembrane region" description="Helical" evidence="5">
    <location>
        <begin position="285"/>
        <end position="302"/>
    </location>
</feature>
<dbReference type="Proteomes" id="UP000501939">
    <property type="component" value="Chromosome"/>
</dbReference>
<evidence type="ECO:0000313" key="8">
    <source>
        <dbReference type="Proteomes" id="UP000501939"/>
    </source>
</evidence>
<dbReference type="PROSITE" id="PS00217">
    <property type="entry name" value="SUGAR_TRANSPORT_2"/>
    <property type="match status" value="1"/>
</dbReference>
<dbReference type="PANTHER" id="PTHR23531:SF1">
    <property type="entry name" value="QUINOLENE RESISTANCE PROTEIN NORA"/>
    <property type="match status" value="1"/>
</dbReference>
<reference evidence="7 8" key="1">
    <citation type="submission" date="2020-03" db="EMBL/GenBank/DDBJ databases">
        <authorList>
            <person name="Zhu W."/>
        </authorList>
    </citation>
    <scope>NUCLEOTIDE SEQUENCE [LARGE SCALE GENOMIC DNA]</scope>
    <source>
        <strain evidence="7 8">185</strain>
    </source>
</reference>
<dbReference type="EMBL" id="CP049916">
    <property type="protein sequence ID" value="QIO08894.1"/>
    <property type="molecule type" value="Genomic_DNA"/>
</dbReference>
<feature type="transmembrane region" description="Helical" evidence="5">
    <location>
        <begin position="375"/>
        <end position="393"/>
    </location>
</feature>
<evidence type="ECO:0000256" key="2">
    <source>
        <dbReference type="ARBA" id="ARBA00022692"/>
    </source>
</evidence>
<dbReference type="AlphaFoldDB" id="A0A6G8S436"/>
<dbReference type="PANTHER" id="PTHR23531">
    <property type="entry name" value="QUINOLENE RESISTANCE PROTEIN NORA"/>
    <property type="match status" value="1"/>
</dbReference>
<organism evidence="7 8">
    <name type="scientific">Acinetobacter lanii</name>
    <dbReference type="NCBI Taxonomy" id="2715163"/>
    <lineage>
        <taxon>Bacteria</taxon>
        <taxon>Pseudomonadati</taxon>
        <taxon>Pseudomonadota</taxon>
        <taxon>Gammaproteobacteria</taxon>
        <taxon>Moraxellales</taxon>
        <taxon>Moraxellaceae</taxon>
        <taxon>Acinetobacter</taxon>
    </lineage>
</organism>
<dbReference type="InterPro" id="IPR011701">
    <property type="entry name" value="MFS"/>
</dbReference>
<keyword evidence="4 5" id="KW-0472">Membrane</keyword>
<evidence type="ECO:0000256" key="4">
    <source>
        <dbReference type="ARBA" id="ARBA00023136"/>
    </source>
</evidence>
<evidence type="ECO:0000256" key="5">
    <source>
        <dbReference type="SAM" id="Phobius"/>
    </source>
</evidence>
<accession>A0A6G8S436</accession>
<feature type="transmembrane region" description="Helical" evidence="5">
    <location>
        <begin position="17"/>
        <end position="44"/>
    </location>
</feature>
<comment type="subcellular location">
    <subcellularLocation>
        <location evidence="1">Membrane</location>
        <topology evidence="1">Multi-pass membrane protein</topology>
    </subcellularLocation>
</comment>
<sequence length="410" mass="44700">MTKTSDSQAPALWTRNFILVSAINFQLVLVFYLLVIVIVGYAVAELGASTAQAGLVSGLFIIGTLIGRFLVGKFLERFGHRITLITGLLGFLIFSGLYFIQFDIGLLLIVRFMHGFMMGVASTVLGTIIAQIIPATRRGEGIGYYSLSSTVGTAIGPFLAIWMMLHLGYNLIFAVSSVIAFSCVIFGFFIQIPKIQVSSNSLTTQVEVQKPSFISQFIEPKALPIAIIMLLASICYSGVLSFINFYAKEINLVQTASVFFLMYAIAIMISRPFTGPLLDRKGENVIMYPAFIIMALGLFLLSQAHTGWMLLLSAGLLGLGYGNVQSVCQTVAVKSASIERMGFATSTFFIFLDAGLGFGPYFIGIALDYIGYAQLYFYSAIGACLCIVIYYLLHGRQSSLKVKTARATPH</sequence>
<keyword evidence="8" id="KW-1185">Reference proteome</keyword>
<name>A0A6G8S436_9GAMM</name>
<dbReference type="GO" id="GO:0022857">
    <property type="term" value="F:transmembrane transporter activity"/>
    <property type="evidence" value="ECO:0007669"/>
    <property type="project" value="InterPro"/>
</dbReference>
<feature type="transmembrane region" description="Helical" evidence="5">
    <location>
        <begin position="50"/>
        <end position="70"/>
    </location>
</feature>
<dbReference type="KEGG" id="alj:G8D99_07620"/>
<feature type="transmembrane region" description="Helical" evidence="5">
    <location>
        <begin position="252"/>
        <end position="273"/>
    </location>
</feature>
<proteinExistence type="predicted"/>
<feature type="transmembrane region" description="Helical" evidence="5">
    <location>
        <begin position="106"/>
        <end position="130"/>
    </location>
</feature>
<dbReference type="InterPro" id="IPR052714">
    <property type="entry name" value="MFS_Exporter"/>
</dbReference>
<keyword evidence="3 5" id="KW-1133">Transmembrane helix</keyword>
<feature type="transmembrane region" description="Helical" evidence="5">
    <location>
        <begin position="82"/>
        <end position="100"/>
    </location>
</feature>
<gene>
    <name evidence="7" type="ORF">G8D99_07620</name>
</gene>
<dbReference type="InterPro" id="IPR036259">
    <property type="entry name" value="MFS_trans_sf"/>
</dbReference>
<evidence type="ECO:0000313" key="7">
    <source>
        <dbReference type="EMBL" id="QIO08894.1"/>
    </source>
</evidence>
<dbReference type="Gene3D" id="1.20.1250.20">
    <property type="entry name" value="MFS general substrate transporter like domains"/>
    <property type="match status" value="1"/>
</dbReference>
<feature type="transmembrane region" description="Helical" evidence="5">
    <location>
        <begin position="343"/>
        <end position="363"/>
    </location>
</feature>
<feature type="transmembrane region" description="Helical" evidence="5">
    <location>
        <begin position="308"/>
        <end position="331"/>
    </location>
</feature>
<dbReference type="InterPro" id="IPR020846">
    <property type="entry name" value="MFS_dom"/>
</dbReference>
<dbReference type="InterPro" id="IPR005829">
    <property type="entry name" value="Sugar_transporter_CS"/>
</dbReference>
<keyword evidence="2 5" id="KW-0812">Transmembrane</keyword>
<evidence type="ECO:0000256" key="1">
    <source>
        <dbReference type="ARBA" id="ARBA00004141"/>
    </source>
</evidence>
<feature type="domain" description="Major facilitator superfamily (MFS) profile" evidence="6">
    <location>
        <begin position="16"/>
        <end position="398"/>
    </location>
</feature>
<feature type="transmembrane region" description="Helical" evidence="5">
    <location>
        <begin position="222"/>
        <end position="246"/>
    </location>
</feature>
<dbReference type="RefSeq" id="WP_166324052.1">
    <property type="nucleotide sequence ID" value="NZ_CP049916.1"/>
</dbReference>